<keyword evidence="5 6" id="KW-0349">Heme</keyword>
<dbReference type="PRINTS" id="PR00385">
    <property type="entry name" value="P450"/>
</dbReference>
<dbReference type="CDD" id="cd11064">
    <property type="entry name" value="CYP86A"/>
    <property type="match status" value="1"/>
</dbReference>
<dbReference type="GO" id="GO:0020037">
    <property type="term" value="F:heme binding"/>
    <property type="evidence" value="ECO:0007669"/>
    <property type="project" value="InterPro"/>
</dbReference>
<dbReference type="PRINTS" id="PR00463">
    <property type="entry name" value="EP450I"/>
</dbReference>
<evidence type="ECO:0000256" key="3">
    <source>
        <dbReference type="ARBA" id="ARBA00023002"/>
    </source>
</evidence>
<dbReference type="PROSITE" id="PS00086">
    <property type="entry name" value="CYTOCHROME_P450"/>
    <property type="match status" value="1"/>
</dbReference>
<keyword evidence="6" id="KW-0503">Monooxygenase</keyword>
<dbReference type="InterPro" id="IPR036396">
    <property type="entry name" value="Cyt_P450_sf"/>
</dbReference>
<reference evidence="8" key="1">
    <citation type="submission" date="2022-08" db="EMBL/GenBank/DDBJ databases">
        <authorList>
            <person name="Marques A."/>
        </authorList>
    </citation>
    <scope>NUCLEOTIDE SEQUENCE</scope>
    <source>
        <strain evidence="8">RhyPub2mFocal</strain>
        <tissue evidence="8">Leaves</tissue>
    </source>
</reference>
<evidence type="ECO:0000256" key="7">
    <source>
        <dbReference type="SAM" id="Phobius"/>
    </source>
</evidence>
<protein>
    <submittedName>
        <fullName evidence="8">Cytochrome P450</fullName>
    </submittedName>
</protein>
<dbReference type="AlphaFoldDB" id="A0AAV8GNK6"/>
<comment type="similarity">
    <text evidence="1 6">Belongs to the cytochrome P450 family.</text>
</comment>
<evidence type="ECO:0000313" key="8">
    <source>
        <dbReference type="EMBL" id="KAJ4807245.1"/>
    </source>
</evidence>
<keyword evidence="3 6" id="KW-0560">Oxidoreductase</keyword>
<evidence type="ECO:0000256" key="6">
    <source>
        <dbReference type="RuleBase" id="RU000461"/>
    </source>
</evidence>
<sequence length="613" mass="70187">MQISKFARTTKQKAIVFINSMNSIICASVRHLTNKKEFVSRKRVELDQSRIWTRGCRSQVFQTKKAQFGSIYIPPLDSQFASALSQASSIVHFKLKTNREYLDMDLSITTIQSLLLVLFFSFFLYLFCKNQQSTKKPTVYGLKAYPLIGYLPHFIQNSHRFLDWMTELLLRSPTRTTGFCSLGSTYSILTANPANVEHMLKLNSSNYPKGQRIISMMEDFLGHGIFNSDDDGWKWQRTTASFEFNKRTLRNFVVDTVQSEITNRLLPILQQAAEKGVKVELQDVLERFAFDNICKVAFGEDPACLTEEEGFSGSISSKEFMAAFTDAQDLSTARFLEPFVDVWRIKKFLNIGKEKRLKKAISIVQAYTMNIIRSRMVKGVELNGREDMLSRFASNKDHNEDVLRDVVTNILLAGRETTSTALTWFFWLVSTSPDVENKILDEIKYVRTSKGITRETFSFDDLRDMNYLHAAITESMRLYPPLPLDTVSCKEDDVMPDGTFVGKGWFVTYSAYAMGRSEDVWGKDCIEFKPERWLDDEGGFKPESPFRYSVFHAGPRMCLGKEMAYIQMKSIVACVLEKFQIRALGKEGIPEHILSLTLKMKGGLSVQLSKRED</sequence>
<organism evidence="8 9">
    <name type="scientific">Rhynchospora pubera</name>
    <dbReference type="NCBI Taxonomy" id="906938"/>
    <lineage>
        <taxon>Eukaryota</taxon>
        <taxon>Viridiplantae</taxon>
        <taxon>Streptophyta</taxon>
        <taxon>Embryophyta</taxon>
        <taxon>Tracheophyta</taxon>
        <taxon>Spermatophyta</taxon>
        <taxon>Magnoliopsida</taxon>
        <taxon>Liliopsida</taxon>
        <taxon>Poales</taxon>
        <taxon>Cyperaceae</taxon>
        <taxon>Cyperoideae</taxon>
        <taxon>Rhynchosporeae</taxon>
        <taxon>Rhynchospora</taxon>
    </lineage>
</organism>
<dbReference type="InterPro" id="IPR002401">
    <property type="entry name" value="Cyt_P450_E_grp-I"/>
</dbReference>
<evidence type="ECO:0000256" key="2">
    <source>
        <dbReference type="ARBA" id="ARBA00022723"/>
    </source>
</evidence>
<keyword evidence="2 5" id="KW-0479">Metal-binding</keyword>
<feature type="transmembrane region" description="Helical" evidence="7">
    <location>
        <begin position="106"/>
        <end position="127"/>
    </location>
</feature>
<evidence type="ECO:0000256" key="1">
    <source>
        <dbReference type="ARBA" id="ARBA00010617"/>
    </source>
</evidence>
<comment type="caution">
    <text evidence="8">The sequence shown here is derived from an EMBL/GenBank/DDBJ whole genome shotgun (WGS) entry which is preliminary data.</text>
</comment>
<dbReference type="Proteomes" id="UP001140206">
    <property type="component" value="Chromosome 1"/>
</dbReference>
<dbReference type="Gene3D" id="1.10.630.10">
    <property type="entry name" value="Cytochrome P450"/>
    <property type="match status" value="1"/>
</dbReference>
<comment type="cofactor">
    <cofactor evidence="5">
        <name>heme</name>
        <dbReference type="ChEBI" id="CHEBI:30413"/>
    </cofactor>
</comment>
<keyword evidence="7" id="KW-1133">Transmembrane helix</keyword>
<dbReference type="GO" id="GO:0005506">
    <property type="term" value="F:iron ion binding"/>
    <property type="evidence" value="ECO:0007669"/>
    <property type="project" value="InterPro"/>
</dbReference>
<keyword evidence="7" id="KW-0472">Membrane</keyword>
<dbReference type="InterPro" id="IPR017972">
    <property type="entry name" value="Cyt_P450_CS"/>
</dbReference>
<proteinExistence type="inferred from homology"/>
<dbReference type="GO" id="GO:0006629">
    <property type="term" value="P:lipid metabolic process"/>
    <property type="evidence" value="ECO:0007669"/>
    <property type="project" value="UniProtKB-ARBA"/>
</dbReference>
<dbReference type="PANTHER" id="PTHR24296">
    <property type="entry name" value="CYTOCHROME P450"/>
    <property type="match status" value="1"/>
</dbReference>
<dbReference type="Pfam" id="PF00067">
    <property type="entry name" value="p450"/>
    <property type="match status" value="1"/>
</dbReference>
<keyword evidence="7" id="KW-0812">Transmembrane</keyword>
<gene>
    <name evidence="8" type="ORF">LUZ62_019811</name>
</gene>
<dbReference type="GO" id="GO:0004497">
    <property type="term" value="F:monooxygenase activity"/>
    <property type="evidence" value="ECO:0007669"/>
    <property type="project" value="UniProtKB-KW"/>
</dbReference>
<keyword evidence="9" id="KW-1185">Reference proteome</keyword>
<feature type="binding site" description="axial binding residue" evidence="5">
    <location>
        <position position="558"/>
    </location>
    <ligand>
        <name>heme</name>
        <dbReference type="ChEBI" id="CHEBI:30413"/>
    </ligand>
    <ligandPart>
        <name>Fe</name>
        <dbReference type="ChEBI" id="CHEBI:18248"/>
    </ligandPart>
</feature>
<evidence type="ECO:0000256" key="4">
    <source>
        <dbReference type="ARBA" id="ARBA00023004"/>
    </source>
</evidence>
<dbReference type="EMBL" id="JAMFTS010000001">
    <property type="protein sequence ID" value="KAJ4807245.1"/>
    <property type="molecule type" value="Genomic_DNA"/>
</dbReference>
<accession>A0AAV8GNK6</accession>
<dbReference type="InterPro" id="IPR001128">
    <property type="entry name" value="Cyt_P450"/>
</dbReference>
<dbReference type="GO" id="GO:0016705">
    <property type="term" value="F:oxidoreductase activity, acting on paired donors, with incorporation or reduction of molecular oxygen"/>
    <property type="evidence" value="ECO:0007669"/>
    <property type="project" value="InterPro"/>
</dbReference>
<keyword evidence="4 5" id="KW-0408">Iron</keyword>
<name>A0AAV8GNK6_9POAL</name>
<evidence type="ECO:0000256" key="5">
    <source>
        <dbReference type="PIRSR" id="PIRSR602401-1"/>
    </source>
</evidence>
<evidence type="ECO:0000313" key="9">
    <source>
        <dbReference type="Proteomes" id="UP001140206"/>
    </source>
</evidence>
<dbReference type="SUPFAM" id="SSF48264">
    <property type="entry name" value="Cytochrome P450"/>
    <property type="match status" value="1"/>
</dbReference>